<dbReference type="GO" id="GO:0008270">
    <property type="term" value="F:zinc ion binding"/>
    <property type="evidence" value="ECO:0007669"/>
    <property type="project" value="UniProtKB-KW"/>
</dbReference>
<evidence type="ECO:0000259" key="6">
    <source>
        <dbReference type="PROSITE" id="PS51999"/>
    </source>
</evidence>
<dbReference type="PROSITE" id="PS51999">
    <property type="entry name" value="ZF_GRF"/>
    <property type="match status" value="1"/>
</dbReference>
<name>A0A4S4D2T7_CAMSN</name>
<evidence type="ECO:0000256" key="5">
    <source>
        <dbReference type="SAM" id="MobiDB-lite"/>
    </source>
</evidence>
<feature type="region of interest" description="Disordered" evidence="5">
    <location>
        <begin position="158"/>
        <end position="177"/>
    </location>
</feature>
<organism evidence="7 8">
    <name type="scientific">Camellia sinensis var. sinensis</name>
    <name type="common">China tea</name>
    <dbReference type="NCBI Taxonomy" id="542762"/>
    <lineage>
        <taxon>Eukaryota</taxon>
        <taxon>Viridiplantae</taxon>
        <taxon>Streptophyta</taxon>
        <taxon>Embryophyta</taxon>
        <taxon>Tracheophyta</taxon>
        <taxon>Spermatophyta</taxon>
        <taxon>Magnoliopsida</taxon>
        <taxon>eudicotyledons</taxon>
        <taxon>Gunneridae</taxon>
        <taxon>Pentapetalae</taxon>
        <taxon>asterids</taxon>
        <taxon>Ericales</taxon>
        <taxon>Theaceae</taxon>
        <taxon>Camellia</taxon>
    </lineage>
</organism>
<evidence type="ECO:0000256" key="2">
    <source>
        <dbReference type="ARBA" id="ARBA00022771"/>
    </source>
</evidence>
<proteinExistence type="predicted"/>
<evidence type="ECO:0000313" key="7">
    <source>
        <dbReference type="EMBL" id="THF96582.1"/>
    </source>
</evidence>
<feature type="domain" description="GRF-type" evidence="6">
    <location>
        <begin position="23"/>
        <end position="62"/>
    </location>
</feature>
<dbReference type="EMBL" id="SDRB02012834">
    <property type="protein sequence ID" value="THF96582.1"/>
    <property type="molecule type" value="Genomic_DNA"/>
</dbReference>
<protein>
    <recommendedName>
        <fullName evidence="6">GRF-type domain-containing protein</fullName>
    </recommendedName>
</protein>
<dbReference type="InterPro" id="IPR010666">
    <property type="entry name" value="Znf_GRF"/>
</dbReference>
<sequence>MSSSSNYACNAETLDLRYEALKCECGVRAAIRVTESEKPSKGRLYVNCEKRNCQFWRWCTPKSMTMVERLRNETNLYEDQNIETVGLKRYPDAAKFRRMPLQFSEDLDILFSDAAATGEWAYTPSSGVMPDVDDNVEEFHTPHDVEYDDDALEVIHPSELNKKRSSNTPASSTKSKKTKFTGAALLNKTLARIVNVVESSSGTSTQTSSRYPSIADCLAMLENIPGVSPDDDLYVWAARLFLRDKRRECFMSLPTDEVRLKFLKLEIEMEKATTGYRG</sequence>
<dbReference type="STRING" id="542762.A0A4S4D2T7"/>
<evidence type="ECO:0000313" key="8">
    <source>
        <dbReference type="Proteomes" id="UP000306102"/>
    </source>
</evidence>
<keyword evidence="8" id="KW-1185">Reference proteome</keyword>
<accession>A0A4S4D2T7</accession>
<comment type="caution">
    <text evidence="7">The sequence shown here is derived from an EMBL/GenBank/DDBJ whole genome shotgun (WGS) entry which is preliminary data.</text>
</comment>
<dbReference type="PANTHER" id="PTHR47851:SF5">
    <property type="entry name" value="MYB_SANT-LIKE DOMAIN-CONTAINING PROTEIN"/>
    <property type="match status" value="1"/>
</dbReference>
<keyword evidence="2 4" id="KW-0863">Zinc-finger</keyword>
<keyword evidence="3" id="KW-0862">Zinc</keyword>
<reference evidence="7 8" key="1">
    <citation type="journal article" date="2018" name="Proc. Natl. Acad. Sci. U.S.A.">
        <title>Draft genome sequence of Camellia sinensis var. sinensis provides insights into the evolution of the tea genome and tea quality.</title>
        <authorList>
            <person name="Wei C."/>
            <person name="Yang H."/>
            <person name="Wang S."/>
            <person name="Zhao J."/>
            <person name="Liu C."/>
            <person name="Gao L."/>
            <person name="Xia E."/>
            <person name="Lu Y."/>
            <person name="Tai Y."/>
            <person name="She G."/>
            <person name="Sun J."/>
            <person name="Cao H."/>
            <person name="Tong W."/>
            <person name="Gao Q."/>
            <person name="Li Y."/>
            <person name="Deng W."/>
            <person name="Jiang X."/>
            <person name="Wang W."/>
            <person name="Chen Q."/>
            <person name="Zhang S."/>
            <person name="Li H."/>
            <person name="Wu J."/>
            <person name="Wang P."/>
            <person name="Li P."/>
            <person name="Shi C."/>
            <person name="Zheng F."/>
            <person name="Jian J."/>
            <person name="Huang B."/>
            <person name="Shan D."/>
            <person name="Shi M."/>
            <person name="Fang C."/>
            <person name="Yue Y."/>
            <person name="Li F."/>
            <person name="Li D."/>
            <person name="Wei S."/>
            <person name="Han B."/>
            <person name="Jiang C."/>
            <person name="Yin Y."/>
            <person name="Xia T."/>
            <person name="Zhang Z."/>
            <person name="Bennetzen J.L."/>
            <person name="Zhao S."/>
            <person name="Wan X."/>
        </authorList>
    </citation>
    <scope>NUCLEOTIDE SEQUENCE [LARGE SCALE GENOMIC DNA]</scope>
    <source>
        <strain evidence="8">cv. Shuchazao</strain>
        <tissue evidence="7">Leaf</tissue>
    </source>
</reference>
<dbReference type="PANTHER" id="PTHR47851">
    <property type="entry name" value="OS06G0588700 PROTEIN-RELATED"/>
    <property type="match status" value="1"/>
</dbReference>
<dbReference type="Proteomes" id="UP000306102">
    <property type="component" value="Unassembled WGS sequence"/>
</dbReference>
<keyword evidence="1" id="KW-0479">Metal-binding</keyword>
<evidence type="ECO:0000256" key="4">
    <source>
        <dbReference type="PROSITE-ProRule" id="PRU01343"/>
    </source>
</evidence>
<gene>
    <name evidence="7" type="ORF">TEA_015583</name>
</gene>
<evidence type="ECO:0000256" key="1">
    <source>
        <dbReference type="ARBA" id="ARBA00022723"/>
    </source>
</evidence>
<dbReference type="AlphaFoldDB" id="A0A4S4D2T7"/>
<evidence type="ECO:0000256" key="3">
    <source>
        <dbReference type="ARBA" id="ARBA00022833"/>
    </source>
</evidence>